<sequence>MLTASIITLEQTPVLRVPDVGCTVELRRSPRAKRFSLKVSHTERAAILTLPNRGRVEDASAFLARHADWLKRQLARLPEPVPFAEGSLIPLRGQMHRVRFAGPKRHTQVVWTETPEYAQSLPCSIIRPDMARDLSCFRVDPRMPGLFVSGDFEHAPRRLHDWLRAEVRKDLAVCVEKHAQALTCSPKRLAIRDQATRWGSCSTSGTLSFSWRLIFAPPFVLDYVAAHEVAHLREMNHGPSFWRLVRDTVPNYNRAKNWLKTNGTELHRFGSEI</sequence>
<dbReference type="Pfam" id="PF01863">
    <property type="entry name" value="YgjP-like"/>
    <property type="match status" value="2"/>
</dbReference>
<dbReference type="CDD" id="cd07344">
    <property type="entry name" value="M48_yhfN_like"/>
    <property type="match status" value="1"/>
</dbReference>
<dbReference type="Gene3D" id="3.30.2010.10">
    <property type="entry name" value="Metalloproteases ('zincins'), catalytic domain"/>
    <property type="match status" value="1"/>
</dbReference>
<dbReference type="PANTHER" id="PTHR30399:SF1">
    <property type="entry name" value="UTP PYROPHOSPHATASE"/>
    <property type="match status" value="1"/>
</dbReference>
<dbReference type="RefSeq" id="WP_081796727.1">
    <property type="nucleotide sequence ID" value="NZ_JAEMUK010000079.1"/>
</dbReference>
<proteinExistence type="predicted"/>
<dbReference type="InterPro" id="IPR002725">
    <property type="entry name" value="YgjP-like_metallopeptidase"/>
</dbReference>
<dbReference type="AlphaFoldDB" id="A0A8I1GCK6"/>
<evidence type="ECO:0000313" key="2">
    <source>
        <dbReference type="EMBL" id="MBJ7544592.1"/>
    </source>
</evidence>
<evidence type="ECO:0000259" key="1">
    <source>
        <dbReference type="Pfam" id="PF01863"/>
    </source>
</evidence>
<organism evidence="2 3">
    <name type="scientific">Rhodomicrobium udaipurense</name>
    <dbReference type="NCBI Taxonomy" id="1202716"/>
    <lineage>
        <taxon>Bacteria</taxon>
        <taxon>Pseudomonadati</taxon>
        <taxon>Pseudomonadota</taxon>
        <taxon>Alphaproteobacteria</taxon>
        <taxon>Hyphomicrobiales</taxon>
        <taxon>Hyphomicrobiaceae</taxon>
        <taxon>Rhodomicrobium</taxon>
    </lineage>
</organism>
<dbReference type="EMBL" id="JAEMUK010000079">
    <property type="protein sequence ID" value="MBJ7544592.1"/>
    <property type="molecule type" value="Genomic_DNA"/>
</dbReference>
<feature type="domain" description="YgjP-like metallopeptidase" evidence="1">
    <location>
        <begin position="33"/>
        <end position="109"/>
    </location>
</feature>
<gene>
    <name evidence="2" type="ORF">JDN41_13635</name>
</gene>
<keyword evidence="3" id="KW-1185">Reference proteome</keyword>
<feature type="domain" description="YgjP-like metallopeptidase" evidence="1">
    <location>
        <begin position="150"/>
        <end position="261"/>
    </location>
</feature>
<reference evidence="2 3" key="1">
    <citation type="submission" date="2020-12" db="EMBL/GenBank/DDBJ databases">
        <title>Revised draft genomes of Rhodomicrobium vannielii ATCC 17100 and Rhodomicrobium udaipurense JA643.</title>
        <authorList>
            <person name="Conners E.M."/>
            <person name="Davenport E.J."/>
            <person name="Bose A."/>
        </authorList>
    </citation>
    <scope>NUCLEOTIDE SEQUENCE [LARGE SCALE GENOMIC DNA]</scope>
    <source>
        <strain evidence="2 3">JA643</strain>
    </source>
</reference>
<evidence type="ECO:0000313" key="3">
    <source>
        <dbReference type="Proteomes" id="UP000623250"/>
    </source>
</evidence>
<accession>A0A8I1GCK6</accession>
<protein>
    <submittedName>
        <fullName evidence="2">M48 family metallopeptidase</fullName>
    </submittedName>
</protein>
<dbReference type="Proteomes" id="UP000623250">
    <property type="component" value="Unassembled WGS sequence"/>
</dbReference>
<dbReference type="InterPro" id="IPR053136">
    <property type="entry name" value="UTP_pyrophosphatase-like"/>
</dbReference>
<name>A0A8I1GCK6_9HYPH</name>
<dbReference type="PANTHER" id="PTHR30399">
    <property type="entry name" value="UNCHARACTERIZED PROTEIN YGJP"/>
    <property type="match status" value="1"/>
</dbReference>
<comment type="caution">
    <text evidence="2">The sequence shown here is derived from an EMBL/GenBank/DDBJ whole genome shotgun (WGS) entry which is preliminary data.</text>
</comment>